<dbReference type="SUPFAM" id="SSF55874">
    <property type="entry name" value="ATPase domain of HSP90 chaperone/DNA topoisomerase II/histidine kinase"/>
    <property type="match status" value="1"/>
</dbReference>
<dbReference type="Pfam" id="PF02518">
    <property type="entry name" value="HATPase_c"/>
    <property type="match status" value="1"/>
</dbReference>
<comment type="caution">
    <text evidence="12">The sequence shown here is derived from an EMBL/GenBank/DDBJ whole genome shotgun (WGS) entry which is preliminary data.</text>
</comment>
<dbReference type="InterPro" id="IPR011557">
    <property type="entry name" value="GyrB"/>
</dbReference>
<dbReference type="InterPro" id="IPR013506">
    <property type="entry name" value="Topo_IIA_bsu_dom2"/>
</dbReference>
<sequence length="641" mass="72394">MEQKRIEQTTYDENQIQVLEGLEAVRKRPGMYIGSTSAKGLHHLVWEIVDNSIDEALAGYCTEINVTIEEDNSITVKDNGRGIPVGIHEKMGRPAVEVIMTVLHAGGKFGGGGYKVSGGLHGVGASVVNALSTELEVTVHRDGKIHYQKYRRGVPCDDLKVIGESETTGTIVHFKPDPEIFQETTVFDYDTLANRLRELAFLNRGIKITIEDKREKDRRKNEYYYEGGIKSYVQHLNRTKEVLHDEPVYIEGEKEGLTVEIALQYNEGYTSNIYSFANNIHTYEGGTHESGFKTALTRVINDYARKNGIFKENEQNLTGEDVREGLTAIISIKHPDPQFEGQTKTKLGNSEARQITDSIFSEGFETFLLENPQEAKKIVEKGLMAARARLAAKKARELTRRKSALEVSNLPGKLADCSSKDPSISELYVVEGDSAGGSAKQGRDRHFQAILPLRGKIINVEKARLDKILSNNEVRAIITALGTGIGEDFDITKARYHKIVIMTDADVDGAHIRTLLLTFFYRYMREIIEKGYVYIAQPPLYKIQQGKRIEYAYNDRQLEQILAELPQQPKPSIQRYKGLGEMNPEQLWETTMDPKTRTLLQVTLEDAIEADETFEILMGDKVEPRRLFIEENARYVKNLDI</sequence>
<dbReference type="InterPro" id="IPR036890">
    <property type="entry name" value="HATPase_C_sf"/>
</dbReference>
<dbReference type="HAMAP" id="MF_01898">
    <property type="entry name" value="GyrB"/>
    <property type="match status" value="1"/>
</dbReference>
<dbReference type="InterPro" id="IPR013760">
    <property type="entry name" value="Topo_IIA-like_dom_sf"/>
</dbReference>
<protein>
    <recommendedName>
        <fullName evidence="10">DNA gyrase subunit B</fullName>
        <ecNumber evidence="10">5.6.2.2</ecNumber>
    </recommendedName>
</protein>
<keyword evidence="9 10" id="KW-0413">Isomerase</keyword>
<feature type="binding site" evidence="10">
    <location>
        <position position="506"/>
    </location>
    <ligand>
        <name>Mg(2+)</name>
        <dbReference type="ChEBI" id="CHEBI:18420"/>
        <label>2</label>
    </ligand>
</feature>
<keyword evidence="3 10" id="KW-0479">Metal-binding</keyword>
<dbReference type="InterPro" id="IPR001241">
    <property type="entry name" value="Topo_IIA"/>
</dbReference>
<name>A0ABT9VRW6_9BACI</name>
<organism evidence="12 13">
    <name type="scientific">Aeribacillus alveayuensis</name>
    <dbReference type="NCBI Taxonomy" id="279215"/>
    <lineage>
        <taxon>Bacteria</taxon>
        <taxon>Bacillati</taxon>
        <taxon>Bacillota</taxon>
        <taxon>Bacilli</taxon>
        <taxon>Bacillales</taxon>
        <taxon>Bacillaceae</taxon>
        <taxon>Aeribacillus</taxon>
    </lineage>
</organism>
<evidence type="ECO:0000256" key="2">
    <source>
        <dbReference type="ARBA" id="ARBA00010708"/>
    </source>
</evidence>
<proteinExistence type="inferred from homology"/>
<dbReference type="SUPFAM" id="SSF56719">
    <property type="entry name" value="Type II DNA topoisomerase"/>
    <property type="match status" value="1"/>
</dbReference>
<keyword evidence="13" id="KW-1185">Reference proteome</keyword>
<dbReference type="InterPro" id="IPR018522">
    <property type="entry name" value="TopoIIA_CS"/>
</dbReference>
<keyword evidence="5 10" id="KW-0067">ATP-binding</keyword>
<dbReference type="InterPro" id="IPR020568">
    <property type="entry name" value="Ribosomal_Su5_D2-typ_SF"/>
</dbReference>
<dbReference type="Proteomes" id="UP001225646">
    <property type="component" value="Unassembled WGS sequence"/>
</dbReference>
<dbReference type="SMART" id="SM00433">
    <property type="entry name" value="TOP2c"/>
    <property type="match status" value="1"/>
</dbReference>
<feature type="binding site" evidence="10">
    <location>
        <position position="504"/>
    </location>
    <ligand>
        <name>Mg(2+)</name>
        <dbReference type="ChEBI" id="CHEBI:18420"/>
        <label>1</label>
        <note>catalytic</note>
    </ligand>
</feature>
<evidence type="ECO:0000256" key="4">
    <source>
        <dbReference type="ARBA" id="ARBA00022741"/>
    </source>
</evidence>
<dbReference type="InterPro" id="IPR002288">
    <property type="entry name" value="DNA_gyrase_B_C"/>
</dbReference>
<comment type="function">
    <text evidence="10">A type II topoisomerase that negatively supercoils closed circular double-stranded (ds) DNA in an ATP-dependent manner to modulate DNA topology and maintain chromosomes in an underwound state. Negative supercoiling favors strand separation, and DNA replication, transcription, recombination and repair, all of which involve strand separation. Also able to catalyze the interconversion of other topological isomers of dsDNA rings, including catenanes and knotted rings. Type II topoisomerases break and join 2 DNA strands simultaneously in an ATP-dependent manner.</text>
</comment>
<comment type="subunit">
    <text evidence="10">Heterotetramer, composed of two GyrA and two GyrB chains. In the heterotetramer, GyrA contains the active site tyrosine that forms a transient covalent intermediate with DNA, while GyrB binds cofactors and catalyzes ATP hydrolysis.</text>
</comment>
<dbReference type="Pfam" id="PF00986">
    <property type="entry name" value="DNA_gyraseB_C"/>
    <property type="match status" value="1"/>
</dbReference>
<dbReference type="CDD" id="cd16928">
    <property type="entry name" value="HATPase_GyrB-like"/>
    <property type="match status" value="1"/>
</dbReference>
<dbReference type="EMBL" id="JAUSTR010000022">
    <property type="protein sequence ID" value="MDQ0163734.1"/>
    <property type="molecule type" value="Genomic_DNA"/>
</dbReference>
<dbReference type="SUPFAM" id="SSF54211">
    <property type="entry name" value="Ribosomal protein S5 domain 2-like"/>
    <property type="match status" value="1"/>
</dbReference>
<dbReference type="PROSITE" id="PS00177">
    <property type="entry name" value="TOPOISOMERASE_II"/>
    <property type="match status" value="1"/>
</dbReference>
<evidence type="ECO:0000259" key="11">
    <source>
        <dbReference type="PROSITE" id="PS50880"/>
    </source>
</evidence>
<dbReference type="Gene3D" id="3.30.230.10">
    <property type="match status" value="1"/>
</dbReference>
<dbReference type="PRINTS" id="PR00418">
    <property type="entry name" value="TPI2FAMILY"/>
</dbReference>
<feature type="binding site" evidence="10">
    <location>
        <position position="504"/>
    </location>
    <ligand>
        <name>Mg(2+)</name>
        <dbReference type="ChEBI" id="CHEBI:18420"/>
        <label>2</label>
    </ligand>
</feature>
<dbReference type="Pfam" id="PF01751">
    <property type="entry name" value="Toprim"/>
    <property type="match status" value="1"/>
</dbReference>
<dbReference type="Gene3D" id="3.40.50.670">
    <property type="match status" value="1"/>
</dbReference>
<dbReference type="NCBIfam" id="TIGR01059">
    <property type="entry name" value="gyrB"/>
    <property type="match status" value="1"/>
</dbReference>
<feature type="binding site" evidence="10">
    <location>
        <position position="431"/>
    </location>
    <ligand>
        <name>Mg(2+)</name>
        <dbReference type="ChEBI" id="CHEBI:18420"/>
        <label>1</label>
        <note>catalytic</note>
    </ligand>
</feature>
<evidence type="ECO:0000256" key="5">
    <source>
        <dbReference type="ARBA" id="ARBA00022840"/>
    </source>
</evidence>
<feature type="site" description="Interaction with DNA" evidence="10">
    <location>
        <position position="456"/>
    </location>
</feature>
<dbReference type="PRINTS" id="PR01159">
    <property type="entry name" value="DNAGYRASEB"/>
</dbReference>
<dbReference type="CDD" id="cd03366">
    <property type="entry name" value="TOPRIM_TopoIIA_GyrB"/>
    <property type="match status" value="1"/>
</dbReference>
<dbReference type="InterPro" id="IPR003594">
    <property type="entry name" value="HATPase_dom"/>
</dbReference>
<evidence type="ECO:0000256" key="8">
    <source>
        <dbReference type="ARBA" id="ARBA00023125"/>
    </source>
</evidence>
<dbReference type="InterPro" id="IPR013759">
    <property type="entry name" value="Topo_IIA_B_C"/>
</dbReference>
<comment type="similarity">
    <text evidence="2 10">Belongs to the type II topoisomerase GyrB family.</text>
</comment>
<dbReference type="RefSeq" id="WP_044749008.1">
    <property type="nucleotide sequence ID" value="NZ_JAUSTR010000022.1"/>
</dbReference>
<comment type="miscellaneous">
    <text evidence="10">Few gyrases are as efficient as E.coli at forming negative supercoils. Not all organisms have 2 type II topoisomerases; in organisms with a single type II topoisomerase this enzyme also has to decatenate newly replicated chromosomes.</text>
</comment>
<dbReference type="EC" id="5.6.2.2" evidence="10"/>
<accession>A0ABT9VRW6</accession>
<evidence type="ECO:0000313" key="13">
    <source>
        <dbReference type="Proteomes" id="UP001225646"/>
    </source>
</evidence>
<keyword evidence="8" id="KW-0238">DNA-binding</keyword>
<reference evidence="12 13" key="1">
    <citation type="submission" date="2023-07" db="EMBL/GenBank/DDBJ databases">
        <title>Genomic Encyclopedia of Type Strains, Phase IV (KMG-IV): sequencing the most valuable type-strain genomes for metagenomic binning, comparative biology and taxonomic classification.</title>
        <authorList>
            <person name="Goeker M."/>
        </authorList>
    </citation>
    <scope>NUCLEOTIDE SEQUENCE [LARGE SCALE GENOMIC DNA]</scope>
    <source>
        <strain evidence="12 13">DSM 19092</strain>
    </source>
</reference>
<comment type="catalytic activity">
    <reaction evidence="1 10">
        <text>ATP-dependent breakage, passage and rejoining of double-stranded DNA.</text>
        <dbReference type="EC" id="5.6.2.2"/>
    </reaction>
</comment>
<comment type="subcellular location">
    <subcellularLocation>
        <location evidence="10">Cytoplasm</location>
    </subcellularLocation>
</comment>
<dbReference type="GO" id="GO:0003918">
    <property type="term" value="F:DNA topoisomerase type II (double strand cut, ATP-hydrolyzing) activity"/>
    <property type="evidence" value="ECO:0007669"/>
    <property type="project" value="UniProtKB-EC"/>
</dbReference>
<dbReference type="Pfam" id="PF00204">
    <property type="entry name" value="DNA_gyraseB"/>
    <property type="match status" value="1"/>
</dbReference>
<dbReference type="NCBIfam" id="NF011501">
    <property type="entry name" value="PRK14939.1"/>
    <property type="match status" value="1"/>
</dbReference>
<dbReference type="SMART" id="SM00387">
    <property type="entry name" value="HATPase_c"/>
    <property type="match status" value="1"/>
</dbReference>
<keyword evidence="4 10" id="KW-0547">Nucleotide-binding</keyword>
<dbReference type="NCBIfam" id="NF004189">
    <property type="entry name" value="PRK05644.1"/>
    <property type="match status" value="1"/>
</dbReference>
<gene>
    <name evidence="10" type="primary">gyrB</name>
    <name evidence="12" type="ORF">J2S06_002844</name>
</gene>
<dbReference type="PANTHER" id="PTHR45866">
    <property type="entry name" value="DNA GYRASE/TOPOISOMERASE SUBUNIT B"/>
    <property type="match status" value="1"/>
</dbReference>
<evidence type="ECO:0000256" key="9">
    <source>
        <dbReference type="ARBA" id="ARBA00023235"/>
    </source>
</evidence>
<dbReference type="PANTHER" id="PTHR45866:SF1">
    <property type="entry name" value="DNA GYRASE SUBUNIT B, MITOCHONDRIAL"/>
    <property type="match status" value="1"/>
</dbReference>
<keyword evidence="7 10" id="KW-0799">Topoisomerase</keyword>
<dbReference type="PROSITE" id="PS50880">
    <property type="entry name" value="TOPRIM"/>
    <property type="match status" value="1"/>
</dbReference>
<dbReference type="CDD" id="cd00822">
    <property type="entry name" value="TopoII_Trans_DNA_gyrase"/>
    <property type="match status" value="1"/>
</dbReference>
<dbReference type="InterPro" id="IPR014721">
    <property type="entry name" value="Ribsml_uS5_D2-typ_fold_subgr"/>
</dbReference>
<evidence type="ECO:0000256" key="3">
    <source>
        <dbReference type="ARBA" id="ARBA00022723"/>
    </source>
</evidence>
<evidence type="ECO:0000256" key="1">
    <source>
        <dbReference type="ARBA" id="ARBA00000185"/>
    </source>
</evidence>
<keyword evidence="10" id="KW-0963">Cytoplasm</keyword>
<evidence type="ECO:0000256" key="7">
    <source>
        <dbReference type="ARBA" id="ARBA00023029"/>
    </source>
</evidence>
<evidence type="ECO:0000256" key="10">
    <source>
        <dbReference type="HAMAP-Rule" id="MF_01898"/>
    </source>
</evidence>
<dbReference type="Gene3D" id="3.30.565.10">
    <property type="entry name" value="Histidine kinase-like ATPase, C-terminal domain"/>
    <property type="match status" value="1"/>
</dbReference>
<evidence type="ECO:0000256" key="6">
    <source>
        <dbReference type="ARBA" id="ARBA00022842"/>
    </source>
</evidence>
<dbReference type="InterPro" id="IPR000565">
    <property type="entry name" value="Topo_IIA_B"/>
</dbReference>
<keyword evidence="6 10" id="KW-0460">Magnesium</keyword>
<feature type="site" description="Interaction with DNA" evidence="10">
    <location>
        <position position="459"/>
    </location>
</feature>
<dbReference type="InterPro" id="IPR034160">
    <property type="entry name" value="TOPRIM_GyrB"/>
</dbReference>
<comment type="cofactor">
    <cofactor evidence="10">
        <name>Mg(2+)</name>
        <dbReference type="ChEBI" id="CHEBI:18420"/>
    </cofactor>
    <cofactor evidence="10">
        <name>Mn(2+)</name>
        <dbReference type="ChEBI" id="CHEBI:29035"/>
    </cofactor>
    <cofactor evidence="10">
        <name>Ca(2+)</name>
        <dbReference type="ChEBI" id="CHEBI:29108"/>
    </cofactor>
    <text evidence="10">Binds two Mg(2+) per subunit. The magnesium ions form salt bridges with both the protein and the DNA. Can also accept other divalent metal cations, such as Mn(2+) or Ca(2+).</text>
</comment>
<dbReference type="InterPro" id="IPR006171">
    <property type="entry name" value="TOPRIM_dom"/>
</dbReference>
<evidence type="ECO:0000313" key="12">
    <source>
        <dbReference type="EMBL" id="MDQ0163734.1"/>
    </source>
</evidence>
<feature type="domain" description="Toprim" evidence="11">
    <location>
        <begin position="425"/>
        <end position="539"/>
    </location>
</feature>